<organism evidence="1 2">
    <name type="scientific">Pyricularia grisea</name>
    <name type="common">Crabgrass-specific blast fungus</name>
    <name type="synonym">Magnaporthe grisea</name>
    <dbReference type="NCBI Taxonomy" id="148305"/>
    <lineage>
        <taxon>Eukaryota</taxon>
        <taxon>Fungi</taxon>
        <taxon>Dikarya</taxon>
        <taxon>Ascomycota</taxon>
        <taxon>Pezizomycotina</taxon>
        <taxon>Sordariomycetes</taxon>
        <taxon>Sordariomycetidae</taxon>
        <taxon>Magnaporthales</taxon>
        <taxon>Pyriculariaceae</taxon>
        <taxon>Pyricularia</taxon>
    </lineage>
</organism>
<dbReference type="RefSeq" id="XP_030978965.1">
    <property type="nucleotide sequence ID" value="XM_031128922.1"/>
</dbReference>
<evidence type="ECO:0000313" key="1">
    <source>
        <dbReference type="Proteomes" id="UP000515153"/>
    </source>
</evidence>
<dbReference type="AlphaFoldDB" id="A0A6P8AVP3"/>
<gene>
    <name evidence="2" type="ORF">PgNI_08932</name>
</gene>
<dbReference type="InterPro" id="IPR036291">
    <property type="entry name" value="NAD(P)-bd_dom_sf"/>
</dbReference>
<protein>
    <submittedName>
        <fullName evidence="2">Uncharacterized protein</fullName>
    </submittedName>
</protein>
<accession>A0A6P8AVP3</accession>
<sequence length="113" mass="13106">MSNVTITFRFREDSFAIDLKRATYNRSVDIVLNTISSGQLHASWNFMAEFGKMIELGKRDIVAKDGSPWAISNETGRTAVFIWLIWFKDDYGMLKLKFTTSEAMCRLPEDYYD</sequence>
<dbReference type="GeneID" id="41963830"/>
<dbReference type="Gene3D" id="3.90.180.10">
    <property type="entry name" value="Medium-chain alcohol dehydrogenases, catalytic domain"/>
    <property type="match status" value="1"/>
</dbReference>
<dbReference type="Proteomes" id="UP000515153">
    <property type="component" value="Chromosome V"/>
</dbReference>
<dbReference type="SUPFAM" id="SSF51735">
    <property type="entry name" value="NAD(P)-binding Rossmann-fold domains"/>
    <property type="match status" value="1"/>
</dbReference>
<evidence type="ECO:0000313" key="2">
    <source>
        <dbReference type="RefSeq" id="XP_030978965.1"/>
    </source>
</evidence>
<reference evidence="1 2" key="1">
    <citation type="journal article" date="2019" name="Mol. Biol. Evol.">
        <title>Blast fungal genomes show frequent chromosomal changes, gene gains and losses, and effector gene turnover.</title>
        <authorList>
            <person name="Gomez Luciano L.B."/>
            <person name="Jason Tsai I."/>
            <person name="Chuma I."/>
            <person name="Tosa Y."/>
            <person name="Chen Y.H."/>
            <person name="Li J.Y."/>
            <person name="Li M.Y."/>
            <person name="Jade Lu M.Y."/>
            <person name="Nakayashiki H."/>
            <person name="Li W.H."/>
        </authorList>
    </citation>
    <scope>NUCLEOTIDE SEQUENCE [LARGE SCALE GENOMIC DNA]</scope>
    <source>
        <strain evidence="1 2">NI907</strain>
    </source>
</reference>
<dbReference type="Pfam" id="PF13602">
    <property type="entry name" value="ADH_zinc_N_2"/>
    <property type="match status" value="1"/>
</dbReference>
<reference evidence="2" key="2">
    <citation type="submission" date="2019-10" db="EMBL/GenBank/DDBJ databases">
        <authorList>
            <consortium name="NCBI Genome Project"/>
        </authorList>
    </citation>
    <scope>NUCLEOTIDE SEQUENCE</scope>
    <source>
        <strain evidence="2">NI907</strain>
    </source>
</reference>
<proteinExistence type="predicted"/>
<reference evidence="2" key="3">
    <citation type="submission" date="2025-08" db="UniProtKB">
        <authorList>
            <consortium name="RefSeq"/>
        </authorList>
    </citation>
    <scope>IDENTIFICATION</scope>
    <source>
        <strain evidence="2">NI907</strain>
    </source>
</reference>
<name>A0A6P8AVP3_PYRGI</name>
<dbReference type="KEGG" id="pgri:PgNI_08932"/>
<keyword evidence="1" id="KW-1185">Reference proteome</keyword>